<gene>
    <name evidence="7" type="primary">Psap_2</name>
    <name evidence="7" type="ORF">UROIND_R15147</name>
</gene>
<protein>
    <submittedName>
        <fullName evidence="7">SAP protein</fullName>
    </submittedName>
</protein>
<accession>A0A852L8P9</accession>
<dbReference type="SUPFAM" id="SSF47862">
    <property type="entry name" value="Saposin"/>
    <property type="match status" value="1"/>
</dbReference>
<reference evidence="7" key="1">
    <citation type="submission" date="2020-02" db="EMBL/GenBank/DDBJ databases">
        <title>Bird 10,000 Genomes (B10K) Project - Family phase.</title>
        <authorList>
            <person name="Zhang G."/>
        </authorList>
    </citation>
    <scope>NUCLEOTIDE SEQUENCE</scope>
    <source>
        <strain evidence="7">B10K-DU-030-59</strain>
    </source>
</reference>
<dbReference type="SMART" id="SM00162">
    <property type="entry name" value="SAPA"/>
    <property type="match status" value="1"/>
</dbReference>
<name>A0A852L8P9_UROIN</name>
<evidence type="ECO:0000256" key="3">
    <source>
        <dbReference type="ARBA" id="ARBA00022729"/>
    </source>
</evidence>
<feature type="non-terminal residue" evidence="7">
    <location>
        <position position="163"/>
    </location>
</feature>
<dbReference type="InterPro" id="IPR003119">
    <property type="entry name" value="SAP_A"/>
</dbReference>
<keyword evidence="8" id="KW-1185">Reference proteome</keyword>
<organism evidence="7 8">
    <name type="scientific">Urocolius indicus</name>
    <name type="common">Red-faced mousebird</name>
    <name type="synonym">Colius indicus</name>
    <dbReference type="NCBI Taxonomy" id="458196"/>
    <lineage>
        <taxon>Eukaryota</taxon>
        <taxon>Metazoa</taxon>
        <taxon>Chordata</taxon>
        <taxon>Craniata</taxon>
        <taxon>Vertebrata</taxon>
        <taxon>Euteleostomi</taxon>
        <taxon>Archelosauria</taxon>
        <taxon>Archosauria</taxon>
        <taxon>Dinosauria</taxon>
        <taxon>Saurischia</taxon>
        <taxon>Theropoda</taxon>
        <taxon>Coelurosauria</taxon>
        <taxon>Aves</taxon>
        <taxon>Neognathae</taxon>
        <taxon>Neoaves</taxon>
        <taxon>Telluraves</taxon>
        <taxon>Coraciimorphae</taxon>
        <taxon>Coliiformes</taxon>
        <taxon>Coliidae</taxon>
        <taxon>Urocolius</taxon>
    </lineage>
</organism>
<dbReference type="PANTHER" id="PTHR11480">
    <property type="entry name" value="SAPOSIN-RELATED"/>
    <property type="match status" value="1"/>
</dbReference>
<dbReference type="PROSITE" id="PS51110">
    <property type="entry name" value="SAP_A"/>
    <property type="match status" value="1"/>
</dbReference>
<dbReference type="GO" id="GO:0007193">
    <property type="term" value="P:adenylate cyclase-inhibiting G protein-coupled receptor signaling pathway"/>
    <property type="evidence" value="ECO:0007669"/>
    <property type="project" value="TreeGrafter"/>
</dbReference>
<dbReference type="OrthoDB" id="8889685at2759"/>
<keyword evidence="2" id="KW-0964">Secreted</keyword>
<evidence type="ECO:0000313" key="8">
    <source>
        <dbReference type="Proteomes" id="UP000654395"/>
    </source>
</evidence>
<dbReference type="GO" id="GO:0019216">
    <property type="term" value="P:regulation of lipid metabolic process"/>
    <property type="evidence" value="ECO:0007669"/>
    <property type="project" value="TreeGrafter"/>
</dbReference>
<dbReference type="InterPro" id="IPR008373">
    <property type="entry name" value="Saposin"/>
</dbReference>
<keyword evidence="3" id="KW-0732">Signal</keyword>
<dbReference type="InterPro" id="IPR011001">
    <property type="entry name" value="Saposin-like"/>
</dbReference>
<sequence length="163" mass="17134">PAADASPLHECGEQPEDWCRDVATAAKCGALELCRLTVWDQALGKGVPCHLCQIAVSIVGKILQDNSTESAPKVVCGTIKLCQPQESPTGALKFQGPLTAPVSPAQDFTDMIAPFIANVPLLLYPQDPPHGKAKDTDEVCGQCLQLVTDVQLELGTSAASARA</sequence>
<evidence type="ECO:0000256" key="5">
    <source>
        <dbReference type="ARBA" id="ARBA00023180"/>
    </source>
</evidence>
<feature type="non-terminal residue" evidence="7">
    <location>
        <position position="1"/>
    </location>
</feature>
<dbReference type="GO" id="GO:0005576">
    <property type="term" value="C:extracellular region"/>
    <property type="evidence" value="ECO:0007669"/>
    <property type="project" value="UniProtKB-SubCell"/>
</dbReference>
<dbReference type="PRINTS" id="PR01797">
    <property type="entry name" value="SAPOSIN"/>
</dbReference>
<dbReference type="GO" id="GO:0016020">
    <property type="term" value="C:membrane"/>
    <property type="evidence" value="ECO:0007669"/>
    <property type="project" value="GOC"/>
</dbReference>
<dbReference type="InterPro" id="IPR051428">
    <property type="entry name" value="Sphingo_Act-Surfact_Prot"/>
</dbReference>
<feature type="domain" description="Saposin A-type" evidence="6">
    <location>
        <begin position="4"/>
        <end position="44"/>
    </location>
</feature>
<keyword evidence="4" id="KW-1015">Disulfide bond</keyword>
<evidence type="ECO:0000259" key="6">
    <source>
        <dbReference type="PROSITE" id="PS51110"/>
    </source>
</evidence>
<evidence type="ECO:0000313" key="7">
    <source>
        <dbReference type="EMBL" id="NXX85592.1"/>
    </source>
</evidence>
<evidence type="ECO:0000256" key="1">
    <source>
        <dbReference type="ARBA" id="ARBA00004613"/>
    </source>
</evidence>
<dbReference type="AlphaFoldDB" id="A0A852L8P9"/>
<dbReference type="PANTHER" id="PTHR11480:SF36">
    <property type="entry name" value="PROSAPOSIN"/>
    <property type="match status" value="1"/>
</dbReference>
<comment type="caution">
    <text evidence="7">The sequence shown here is derived from an EMBL/GenBank/DDBJ whole genome shotgun (WGS) entry which is preliminary data.</text>
</comment>
<dbReference type="GO" id="GO:0006665">
    <property type="term" value="P:sphingolipid metabolic process"/>
    <property type="evidence" value="ECO:0007669"/>
    <property type="project" value="InterPro"/>
</dbReference>
<comment type="subcellular location">
    <subcellularLocation>
        <location evidence="1">Secreted</location>
    </subcellularLocation>
</comment>
<evidence type="ECO:0000256" key="2">
    <source>
        <dbReference type="ARBA" id="ARBA00022525"/>
    </source>
</evidence>
<dbReference type="EMBL" id="WBNH01011349">
    <property type="protein sequence ID" value="NXX85592.1"/>
    <property type="molecule type" value="Genomic_DNA"/>
</dbReference>
<evidence type="ECO:0000256" key="4">
    <source>
        <dbReference type="ARBA" id="ARBA00023157"/>
    </source>
</evidence>
<dbReference type="Proteomes" id="UP000654395">
    <property type="component" value="Unassembled WGS sequence"/>
</dbReference>
<keyword evidence="5" id="KW-0325">Glycoprotein</keyword>
<proteinExistence type="predicted"/>
<dbReference type="GO" id="GO:0005764">
    <property type="term" value="C:lysosome"/>
    <property type="evidence" value="ECO:0007669"/>
    <property type="project" value="InterPro"/>
</dbReference>
<dbReference type="Pfam" id="PF02199">
    <property type="entry name" value="SapA"/>
    <property type="match status" value="1"/>
</dbReference>